<sequence length="122" mass="13727">MNPNEILKKILEITGAGDDAERVEKEFLVASRGLALQRIVDTMPEDRRSAILDKLHEPIAPETMLDVIQNDIGEEVYIEKLTAVSTELLQKYMQEVVPQLTDEMRSELKSYLASVGIEKAAQ</sequence>
<dbReference type="AlphaFoldDB" id="A0A1F8GYV7"/>
<reference evidence="1 2" key="1">
    <citation type="journal article" date="2016" name="Nat. Commun.">
        <title>Thousands of microbial genomes shed light on interconnected biogeochemical processes in an aquifer system.</title>
        <authorList>
            <person name="Anantharaman K."/>
            <person name="Brown C.T."/>
            <person name="Hug L.A."/>
            <person name="Sharon I."/>
            <person name="Castelle C.J."/>
            <person name="Probst A.J."/>
            <person name="Thomas B.C."/>
            <person name="Singh A."/>
            <person name="Wilkins M.J."/>
            <person name="Karaoz U."/>
            <person name="Brodie E.L."/>
            <person name="Williams K.H."/>
            <person name="Hubbard S.S."/>
            <person name="Banfield J.F."/>
        </authorList>
    </citation>
    <scope>NUCLEOTIDE SEQUENCE [LARGE SCALE GENOMIC DNA]</scope>
</reference>
<dbReference type="Proteomes" id="UP000179047">
    <property type="component" value="Unassembled WGS sequence"/>
</dbReference>
<dbReference type="EMBL" id="MGKP01000002">
    <property type="protein sequence ID" value="OGN29816.1"/>
    <property type="molecule type" value="Genomic_DNA"/>
</dbReference>
<proteinExistence type="predicted"/>
<evidence type="ECO:0000313" key="1">
    <source>
        <dbReference type="EMBL" id="OGN29816.1"/>
    </source>
</evidence>
<gene>
    <name evidence="1" type="ORF">A3A33_00810</name>
</gene>
<name>A0A1F8GYV7_9BACT</name>
<accession>A0A1F8GYV7</accession>
<protein>
    <submittedName>
        <fullName evidence="1">Uncharacterized protein</fullName>
    </submittedName>
</protein>
<dbReference type="STRING" id="1802701.A3A33_00810"/>
<evidence type="ECO:0000313" key="2">
    <source>
        <dbReference type="Proteomes" id="UP000179047"/>
    </source>
</evidence>
<organism evidence="1 2">
    <name type="scientific">Candidatus Yanofskybacteria bacterium RIFCSPLOWO2_01_FULL_49_25</name>
    <dbReference type="NCBI Taxonomy" id="1802701"/>
    <lineage>
        <taxon>Bacteria</taxon>
        <taxon>Candidatus Yanofskyibacteriota</taxon>
    </lineage>
</organism>
<comment type="caution">
    <text evidence="1">The sequence shown here is derived from an EMBL/GenBank/DDBJ whole genome shotgun (WGS) entry which is preliminary data.</text>
</comment>